<accession>A0A7J7D706</accession>
<dbReference type="EMBL" id="JAAARO010000009">
    <property type="protein sequence ID" value="KAF5742094.1"/>
    <property type="molecule type" value="Genomic_DNA"/>
</dbReference>
<evidence type="ECO:0000313" key="2">
    <source>
        <dbReference type="Proteomes" id="UP000593562"/>
    </source>
</evidence>
<dbReference type="InParanoid" id="A0A7J7D706"/>
<protein>
    <submittedName>
        <fullName evidence="1">Uncharacterized protein</fullName>
    </submittedName>
</protein>
<sequence length="101" mass="11215">MQPILRETLNEDVEEEKVGTWNRKEEVACLARCLEVEELVSELGDDGDVMSEAVEDELSVGLGEVRERTGSVQKPQKEVTATRCGGGDGFAIHLLFYFVQV</sequence>
<organism evidence="1 2">
    <name type="scientific">Tripterygium wilfordii</name>
    <name type="common">Thunder God vine</name>
    <dbReference type="NCBI Taxonomy" id="458696"/>
    <lineage>
        <taxon>Eukaryota</taxon>
        <taxon>Viridiplantae</taxon>
        <taxon>Streptophyta</taxon>
        <taxon>Embryophyta</taxon>
        <taxon>Tracheophyta</taxon>
        <taxon>Spermatophyta</taxon>
        <taxon>Magnoliopsida</taxon>
        <taxon>eudicotyledons</taxon>
        <taxon>Gunneridae</taxon>
        <taxon>Pentapetalae</taxon>
        <taxon>rosids</taxon>
        <taxon>fabids</taxon>
        <taxon>Celastrales</taxon>
        <taxon>Celastraceae</taxon>
        <taxon>Tripterygium</taxon>
    </lineage>
</organism>
<dbReference type="AlphaFoldDB" id="A0A7J7D706"/>
<dbReference type="Proteomes" id="UP000593562">
    <property type="component" value="Unassembled WGS sequence"/>
</dbReference>
<proteinExistence type="predicted"/>
<evidence type="ECO:0000313" key="1">
    <source>
        <dbReference type="EMBL" id="KAF5742094.1"/>
    </source>
</evidence>
<reference evidence="1 2" key="1">
    <citation type="journal article" date="2020" name="Nat. Commun.">
        <title>Genome of Tripterygium wilfordii and identification of cytochrome P450 involved in triptolide biosynthesis.</title>
        <authorList>
            <person name="Tu L."/>
            <person name="Su P."/>
            <person name="Zhang Z."/>
            <person name="Gao L."/>
            <person name="Wang J."/>
            <person name="Hu T."/>
            <person name="Zhou J."/>
            <person name="Zhang Y."/>
            <person name="Zhao Y."/>
            <person name="Liu Y."/>
            <person name="Song Y."/>
            <person name="Tong Y."/>
            <person name="Lu Y."/>
            <person name="Yang J."/>
            <person name="Xu C."/>
            <person name="Jia M."/>
            <person name="Peters R.J."/>
            <person name="Huang L."/>
            <person name="Gao W."/>
        </authorList>
    </citation>
    <scope>NUCLEOTIDE SEQUENCE [LARGE SCALE GENOMIC DNA]</scope>
    <source>
        <strain evidence="2">cv. XIE 37</strain>
        <tissue evidence="1">Leaf</tissue>
    </source>
</reference>
<gene>
    <name evidence="1" type="ORF">HS088_TW09G00135</name>
</gene>
<name>A0A7J7D706_TRIWF</name>
<keyword evidence="2" id="KW-1185">Reference proteome</keyword>
<comment type="caution">
    <text evidence="1">The sequence shown here is derived from an EMBL/GenBank/DDBJ whole genome shotgun (WGS) entry which is preliminary data.</text>
</comment>